<organism evidence="2 3">
    <name type="scientific">Candidatus Nitrobium versatile</name>
    <dbReference type="NCBI Taxonomy" id="2884831"/>
    <lineage>
        <taxon>Bacteria</taxon>
        <taxon>Pseudomonadati</taxon>
        <taxon>Nitrospirota</taxon>
        <taxon>Nitrospiria</taxon>
        <taxon>Nitrospirales</taxon>
        <taxon>Nitrospiraceae</taxon>
        <taxon>Candidatus Nitrobium</taxon>
    </lineage>
</organism>
<gene>
    <name evidence="2" type="ORF">K8I29_00220</name>
</gene>
<dbReference type="EMBL" id="JAIOIV010000004">
    <property type="protein sequence ID" value="MBZ0154623.1"/>
    <property type="molecule type" value="Genomic_DNA"/>
</dbReference>
<feature type="signal peptide" evidence="1">
    <location>
        <begin position="1"/>
        <end position="21"/>
    </location>
</feature>
<dbReference type="Proteomes" id="UP000705867">
    <property type="component" value="Unassembled WGS sequence"/>
</dbReference>
<dbReference type="Gene3D" id="3.20.20.370">
    <property type="entry name" value="Glycoside hydrolase/deacetylase"/>
    <property type="match status" value="1"/>
</dbReference>
<name>A0A953M0T7_9BACT</name>
<dbReference type="PROSITE" id="PS51257">
    <property type="entry name" value="PROKAR_LIPOPROTEIN"/>
    <property type="match status" value="1"/>
</dbReference>
<dbReference type="AlphaFoldDB" id="A0A953M0T7"/>
<dbReference type="InterPro" id="IPR011330">
    <property type="entry name" value="Glyco_hydro/deAcase_b/a-brl"/>
</dbReference>
<comment type="caution">
    <text evidence="2">The sequence shown here is derived from an EMBL/GenBank/DDBJ whole genome shotgun (WGS) entry which is preliminary data.</text>
</comment>
<reference evidence="2" key="1">
    <citation type="journal article" date="2021" name="bioRxiv">
        <title>Unraveling nitrogen, sulfur and carbon metabolic pathways and microbial community transcriptional responses to substrate deprivation and toxicity stresses in a bioreactor mimicking anoxic brackish coastal sediment conditions.</title>
        <authorList>
            <person name="Martins P.D."/>
            <person name="Echeveste M.J."/>
            <person name="Arshad A."/>
            <person name="Kurth J."/>
            <person name="Ouboter H."/>
            <person name="Jetten M.S.M."/>
            <person name="Welte C.U."/>
        </authorList>
    </citation>
    <scope>NUCLEOTIDE SEQUENCE</scope>
    <source>
        <strain evidence="2">MAG_39</strain>
    </source>
</reference>
<sequence length="325" mass="36450">MPHKAKGSIALLFALFLFSCAGGSSGNGAQEESGLSAAYPSASPYYFIAVHMEPYHSQPLQKERIADEYCLLETMVEKANGYTMKLTLMFSVPWVEYIMESPERIAEVQQWQEQGHEIAVHHHDIYGGTWDGFTEYSSEEAVRLRTERAGSAEEYRGTLADLMAVLGKTPFSFRSGCTNEEYDKNSMPDEIICSTCSGYAGFGEPGTTLADKENPDRGRNAFITTGMWKGIRRKWLSHFLIDSDLNRKDAQDTFSSMEGGEVFGGLMHSQKDELSPFISFLEFLHEKDPSGGKSRTVSEIINGGILPEREIAVPRYLEEYKDFFL</sequence>
<evidence type="ECO:0000256" key="1">
    <source>
        <dbReference type="SAM" id="SignalP"/>
    </source>
</evidence>
<evidence type="ECO:0000313" key="3">
    <source>
        <dbReference type="Proteomes" id="UP000705867"/>
    </source>
</evidence>
<evidence type="ECO:0008006" key="4">
    <source>
        <dbReference type="Google" id="ProtNLM"/>
    </source>
</evidence>
<feature type="chain" id="PRO_5038119940" description="NodB homology domain-containing protein" evidence="1">
    <location>
        <begin position="22"/>
        <end position="325"/>
    </location>
</feature>
<evidence type="ECO:0000313" key="2">
    <source>
        <dbReference type="EMBL" id="MBZ0154623.1"/>
    </source>
</evidence>
<protein>
    <recommendedName>
        <fullName evidence="4">NodB homology domain-containing protein</fullName>
    </recommendedName>
</protein>
<dbReference type="GO" id="GO:0005975">
    <property type="term" value="P:carbohydrate metabolic process"/>
    <property type="evidence" value="ECO:0007669"/>
    <property type="project" value="InterPro"/>
</dbReference>
<dbReference type="SUPFAM" id="SSF88713">
    <property type="entry name" value="Glycoside hydrolase/deacetylase"/>
    <property type="match status" value="1"/>
</dbReference>
<reference evidence="2" key="2">
    <citation type="submission" date="2021-08" db="EMBL/GenBank/DDBJ databases">
        <authorList>
            <person name="Dalcin Martins P."/>
        </authorList>
    </citation>
    <scope>NUCLEOTIDE SEQUENCE</scope>
    <source>
        <strain evidence="2">MAG_39</strain>
    </source>
</reference>
<proteinExistence type="predicted"/>
<accession>A0A953M0T7</accession>
<keyword evidence="1" id="KW-0732">Signal</keyword>